<gene>
    <name evidence="2" type="ORF">QWY81_17815</name>
</gene>
<evidence type="ECO:0008006" key="4">
    <source>
        <dbReference type="Google" id="ProtNLM"/>
    </source>
</evidence>
<proteinExistence type="predicted"/>
<dbReference type="EMBL" id="JAUFQH010000022">
    <property type="protein sequence ID" value="MDN3621329.1"/>
    <property type="molecule type" value="Genomic_DNA"/>
</dbReference>
<dbReference type="Proteomes" id="UP001228636">
    <property type="component" value="Unassembled WGS sequence"/>
</dbReference>
<protein>
    <recommendedName>
        <fullName evidence="4">Tetratricopeptide repeat protein</fullName>
    </recommendedName>
</protein>
<feature type="chain" id="PRO_5042613926" description="Tetratricopeptide repeat protein" evidence="1">
    <location>
        <begin position="17"/>
        <end position="161"/>
    </location>
</feature>
<dbReference type="AlphaFoldDB" id="A0AAJ1VIL6"/>
<feature type="signal peptide" evidence="1">
    <location>
        <begin position="1"/>
        <end position="16"/>
    </location>
</feature>
<evidence type="ECO:0000256" key="1">
    <source>
        <dbReference type="SAM" id="SignalP"/>
    </source>
</evidence>
<sequence length="161" mass="18084">MKTLLLFILLPTLLFAQLTPKDSIALGSVLSQASGLSESDYKTATEVSERLVKTYPNDSLVLVTKVNLYNMYVKKSKCNKYLTPKNSDVCNKALSFYNLVDEKINNPRLAIAKGMAYYYLSKQGDTTAKNKAIEQFNNVLANGNLADFEKREVEVLIMRLN</sequence>
<dbReference type="RefSeq" id="WP_261972809.1">
    <property type="nucleotide sequence ID" value="NZ_CP103460.1"/>
</dbReference>
<name>A0AAJ1VIL6_9FLAO</name>
<keyword evidence="1" id="KW-0732">Signal</keyword>
<organism evidence="2 3">
    <name type="scientific">Polaribacter sejongensis</name>
    <dbReference type="NCBI Taxonomy" id="985043"/>
    <lineage>
        <taxon>Bacteria</taxon>
        <taxon>Pseudomonadati</taxon>
        <taxon>Bacteroidota</taxon>
        <taxon>Flavobacteriia</taxon>
        <taxon>Flavobacteriales</taxon>
        <taxon>Flavobacteriaceae</taxon>
    </lineage>
</organism>
<evidence type="ECO:0000313" key="3">
    <source>
        <dbReference type="Proteomes" id="UP001228636"/>
    </source>
</evidence>
<evidence type="ECO:0000313" key="2">
    <source>
        <dbReference type="EMBL" id="MDN3621329.1"/>
    </source>
</evidence>
<reference evidence="2 3" key="1">
    <citation type="journal article" date="2014" name="Int. J. Syst. Evol. Microbiol.">
        <title>Complete genome sequence of Corynebacterium casei LMG S-19264T (=DSM 44701T), isolated from a smear-ripened cheese.</title>
        <authorList>
            <consortium name="US DOE Joint Genome Institute (JGI-PGF)"/>
            <person name="Walter F."/>
            <person name="Albersmeier A."/>
            <person name="Kalinowski J."/>
            <person name="Ruckert C."/>
        </authorList>
    </citation>
    <scope>NUCLEOTIDE SEQUENCE [LARGE SCALE GENOMIC DNA]</scope>
    <source>
        <strain evidence="2 3">CECT 8670</strain>
    </source>
</reference>
<accession>A0AAJ1VIL6</accession>
<comment type="caution">
    <text evidence="2">The sequence shown here is derived from an EMBL/GenBank/DDBJ whole genome shotgun (WGS) entry which is preliminary data.</text>
</comment>